<feature type="transmembrane region" description="Helical" evidence="6">
    <location>
        <begin position="52"/>
        <end position="74"/>
    </location>
</feature>
<keyword evidence="3 6" id="KW-0812">Transmembrane</keyword>
<comment type="subcellular location">
    <subcellularLocation>
        <location evidence="1">Membrane</location>
        <topology evidence="1">Single-pass membrane protein</topology>
    </subcellularLocation>
</comment>
<dbReference type="AlphaFoldDB" id="A0A541BAD2"/>
<sequence length="255" mass="27200">MVDARRVSSFPPPGRRPRRALDAHFNPGFPSAWPHGPTGVARAHAGWVDSTLVTLVAVVAVVAVVLFARVYAVVRRLRRTEANLTASRSLLEVELGRRYEQVNDLVVAARAANMDSSVLAPLAGARSLALGFREQGMTLGDQAGSENALSVALHRVVLETGSDPKVKNDWAIQRPVLELQRTEQRLVGAARVYNSSAAAMNSLSRGIGTAPVARVFGGRPAPMFEATLAELPVELPAELRGEELTDGEVVGSATV</sequence>
<evidence type="ECO:0000256" key="6">
    <source>
        <dbReference type="SAM" id="Phobius"/>
    </source>
</evidence>
<proteinExistence type="inferred from homology"/>
<evidence type="ECO:0000256" key="5">
    <source>
        <dbReference type="ARBA" id="ARBA00023136"/>
    </source>
</evidence>
<keyword evidence="5 6" id="KW-0472">Membrane</keyword>
<dbReference type="Pfam" id="PF04011">
    <property type="entry name" value="LemA"/>
    <property type="match status" value="1"/>
</dbReference>
<evidence type="ECO:0000313" key="8">
    <source>
        <dbReference type="Proteomes" id="UP000316256"/>
    </source>
</evidence>
<reference evidence="7 8" key="1">
    <citation type="submission" date="2019-06" db="EMBL/GenBank/DDBJ databases">
        <title>Rhodococcus spaelei sp. nov., isolated from a cave.</title>
        <authorList>
            <person name="Lee S.D."/>
        </authorList>
    </citation>
    <scope>NUCLEOTIDE SEQUENCE [LARGE SCALE GENOMIC DNA]</scope>
    <source>
        <strain evidence="7 8">C9-5</strain>
    </source>
</reference>
<comment type="similarity">
    <text evidence="2">Belongs to the LemA family.</text>
</comment>
<gene>
    <name evidence="7" type="ORF">FK531_11095</name>
</gene>
<evidence type="ECO:0000256" key="3">
    <source>
        <dbReference type="ARBA" id="ARBA00022692"/>
    </source>
</evidence>
<dbReference type="PANTHER" id="PTHR34478:SF2">
    <property type="entry name" value="MEMBRANE PROTEIN"/>
    <property type="match status" value="1"/>
</dbReference>
<evidence type="ECO:0000256" key="4">
    <source>
        <dbReference type="ARBA" id="ARBA00022989"/>
    </source>
</evidence>
<dbReference type="SUPFAM" id="SSF140478">
    <property type="entry name" value="LemA-like"/>
    <property type="match status" value="1"/>
</dbReference>
<dbReference type="Proteomes" id="UP000316256">
    <property type="component" value="Unassembled WGS sequence"/>
</dbReference>
<evidence type="ECO:0000256" key="2">
    <source>
        <dbReference type="ARBA" id="ARBA00008854"/>
    </source>
</evidence>
<name>A0A541BAD2_9NOCA</name>
<organism evidence="7 8">
    <name type="scientific">Rhodococcus spelaei</name>
    <dbReference type="NCBI Taxonomy" id="2546320"/>
    <lineage>
        <taxon>Bacteria</taxon>
        <taxon>Bacillati</taxon>
        <taxon>Actinomycetota</taxon>
        <taxon>Actinomycetes</taxon>
        <taxon>Mycobacteriales</taxon>
        <taxon>Nocardiaceae</taxon>
        <taxon>Rhodococcus</taxon>
    </lineage>
</organism>
<comment type="caution">
    <text evidence="7">The sequence shown here is derived from an EMBL/GenBank/DDBJ whole genome shotgun (WGS) entry which is preliminary data.</text>
</comment>
<keyword evidence="8" id="KW-1185">Reference proteome</keyword>
<dbReference type="InterPro" id="IPR007156">
    <property type="entry name" value="MamQ_LemA"/>
</dbReference>
<dbReference type="Gene3D" id="1.20.1440.20">
    <property type="entry name" value="LemA-like domain"/>
    <property type="match status" value="1"/>
</dbReference>
<dbReference type="PANTHER" id="PTHR34478">
    <property type="entry name" value="PROTEIN LEMA"/>
    <property type="match status" value="1"/>
</dbReference>
<dbReference type="InterPro" id="IPR023353">
    <property type="entry name" value="LemA-like_dom_sf"/>
</dbReference>
<evidence type="ECO:0000256" key="1">
    <source>
        <dbReference type="ARBA" id="ARBA00004167"/>
    </source>
</evidence>
<dbReference type="EMBL" id="VIGH01000004">
    <property type="protein sequence ID" value="TQF69279.1"/>
    <property type="molecule type" value="Genomic_DNA"/>
</dbReference>
<evidence type="ECO:0000313" key="7">
    <source>
        <dbReference type="EMBL" id="TQF69279.1"/>
    </source>
</evidence>
<dbReference type="GO" id="GO:0016020">
    <property type="term" value="C:membrane"/>
    <property type="evidence" value="ECO:0007669"/>
    <property type="project" value="UniProtKB-SubCell"/>
</dbReference>
<keyword evidence="4 6" id="KW-1133">Transmembrane helix</keyword>
<dbReference type="OrthoDB" id="4467773at2"/>
<protein>
    <submittedName>
        <fullName evidence="7">LemA family protein</fullName>
    </submittedName>
</protein>
<accession>A0A541BAD2</accession>